<proteinExistence type="predicted"/>
<organism evidence="1 2">
    <name type="scientific">Bisgaard Taxon 45</name>
    <dbReference type="NCBI Taxonomy" id="304289"/>
    <lineage>
        <taxon>Bacteria</taxon>
        <taxon>Pseudomonadati</taxon>
        <taxon>Pseudomonadota</taxon>
        <taxon>Gammaproteobacteria</taxon>
        <taxon>Pasteurellales</taxon>
        <taxon>Pasteurellaceae</taxon>
    </lineage>
</organism>
<sequence length="123" mass="13583">MRIVKKFIPVAIALATTGCLSLDGVDIAGLEKSSGKLMKFRCENGYKGSIKQRDNGVLSMAFSDGKDSYITYLNNHSSAGQILYINDKNTLKWQEKQGQNTLTFPEKNYASTGKLATTTCQKY</sequence>
<comment type="caution">
    <text evidence="1">The sequence shown here is derived from an EMBL/GenBank/DDBJ whole genome shotgun (WGS) entry which is preliminary data.</text>
</comment>
<dbReference type="Proteomes" id="UP001224083">
    <property type="component" value="Unassembled WGS sequence"/>
</dbReference>
<protein>
    <recommendedName>
        <fullName evidence="3">C-type lysozyme inhibitor domain-containing protein</fullName>
    </recommendedName>
</protein>
<reference evidence="1 2" key="1">
    <citation type="submission" date="2022-12" db="EMBL/GenBank/DDBJ databases">
        <title>Genome sequence of Pasteurellaceae Bisgaard Taxon 45.</title>
        <authorList>
            <person name="Foggin C."/>
            <person name="Rosen L.E."/>
            <person name="Henton M."/>
            <person name="Buys A."/>
            <person name="Floyd T."/>
            <person name="Turner A.D."/>
            <person name="Tarbin J."/>
            <person name="Lloyd A.S."/>
            <person name="Chaitezvi C."/>
            <person name="Ellis R.J."/>
            <person name="Roberts H.C."/>
            <person name="Dastjerdi A."/>
            <person name="Nunez A."/>
            <person name="Van Vliet A.H."/>
            <person name="Steinbach F."/>
        </authorList>
    </citation>
    <scope>NUCLEOTIDE SEQUENCE [LARGE SCALE GENOMIC DNA]</scope>
    <source>
        <strain evidence="1 2">VF20HR</strain>
    </source>
</reference>
<name>A0ABT9KF45_9PAST</name>
<evidence type="ECO:0000313" key="2">
    <source>
        <dbReference type="Proteomes" id="UP001224083"/>
    </source>
</evidence>
<evidence type="ECO:0000313" key="1">
    <source>
        <dbReference type="EMBL" id="MDP9499781.1"/>
    </source>
</evidence>
<dbReference type="PROSITE" id="PS51257">
    <property type="entry name" value="PROKAR_LIPOPROTEIN"/>
    <property type="match status" value="1"/>
</dbReference>
<evidence type="ECO:0008006" key="3">
    <source>
        <dbReference type="Google" id="ProtNLM"/>
    </source>
</evidence>
<dbReference type="EMBL" id="JAQAHH010000003">
    <property type="protein sequence ID" value="MDP9499781.1"/>
    <property type="molecule type" value="Genomic_DNA"/>
</dbReference>
<gene>
    <name evidence="1" type="ORF">O7M46_02305</name>
</gene>
<accession>A0ABT9KF45</accession>
<keyword evidence="2" id="KW-1185">Reference proteome</keyword>